<organism evidence="3 4">
    <name type="scientific">Delitschia confertaspora ATCC 74209</name>
    <dbReference type="NCBI Taxonomy" id="1513339"/>
    <lineage>
        <taxon>Eukaryota</taxon>
        <taxon>Fungi</taxon>
        <taxon>Dikarya</taxon>
        <taxon>Ascomycota</taxon>
        <taxon>Pezizomycotina</taxon>
        <taxon>Dothideomycetes</taxon>
        <taxon>Pleosporomycetidae</taxon>
        <taxon>Pleosporales</taxon>
        <taxon>Delitschiaceae</taxon>
        <taxon>Delitschia</taxon>
    </lineage>
</organism>
<feature type="region of interest" description="Disordered" evidence="2">
    <location>
        <begin position="393"/>
        <end position="419"/>
    </location>
</feature>
<feature type="compositionally biased region" description="Basic and acidic residues" evidence="2">
    <location>
        <begin position="634"/>
        <end position="646"/>
    </location>
</feature>
<dbReference type="PANTHER" id="PTHR31315:SF1">
    <property type="entry name" value="PROTEIN SIP5"/>
    <property type="match status" value="1"/>
</dbReference>
<comment type="caution">
    <text evidence="3">The sequence shown here is derived from an EMBL/GenBank/DDBJ whole genome shotgun (WGS) entry which is preliminary data.</text>
</comment>
<feature type="compositionally biased region" description="Polar residues" evidence="2">
    <location>
        <begin position="254"/>
        <end position="271"/>
    </location>
</feature>
<feature type="compositionally biased region" description="Polar residues" evidence="2">
    <location>
        <begin position="647"/>
        <end position="664"/>
    </location>
</feature>
<feature type="compositionally biased region" description="Polar residues" evidence="2">
    <location>
        <begin position="39"/>
        <end position="52"/>
    </location>
</feature>
<feature type="compositionally biased region" description="Polar residues" evidence="2">
    <location>
        <begin position="15"/>
        <end position="25"/>
    </location>
</feature>
<dbReference type="CDD" id="cd24139">
    <property type="entry name" value="SIP5-like"/>
    <property type="match status" value="1"/>
</dbReference>
<dbReference type="PANTHER" id="PTHR31315">
    <property type="entry name" value="PROTEIN SIP5"/>
    <property type="match status" value="1"/>
</dbReference>
<feature type="region of interest" description="Disordered" evidence="2">
    <location>
        <begin position="511"/>
        <end position="535"/>
    </location>
</feature>
<feature type="compositionally biased region" description="Low complexity" evidence="2">
    <location>
        <begin position="393"/>
        <end position="410"/>
    </location>
</feature>
<feature type="compositionally biased region" description="Basic residues" evidence="2">
    <location>
        <begin position="574"/>
        <end position="590"/>
    </location>
</feature>
<feature type="compositionally biased region" description="Polar residues" evidence="2">
    <location>
        <begin position="680"/>
        <end position="696"/>
    </location>
</feature>
<gene>
    <name evidence="3" type="ORF">GQ43DRAFT_408776</name>
</gene>
<dbReference type="AlphaFoldDB" id="A0A9P4JWM3"/>
<feature type="compositionally biased region" description="Basic and acidic residues" evidence="2">
    <location>
        <begin position="556"/>
        <end position="573"/>
    </location>
</feature>
<feature type="compositionally biased region" description="Basic and acidic residues" evidence="2">
    <location>
        <begin position="329"/>
        <end position="339"/>
    </location>
</feature>
<evidence type="ECO:0000256" key="2">
    <source>
        <dbReference type="SAM" id="MobiDB-lite"/>
    </source>
</evidence>
<feature type="compositionally biased region" description="Polar residues" evidence="2">
    <location>
        <begin position="826"/>
        <end position="840"/>
    </location>
</feature>
<name>A0A9P4JWM3_9PLEO</name>
<sequence>MGNSSSRESRPGSSLGHSRSGSYRNPGSPTASGPSGSGQDRSNGGVYSSRNGRGSRHDLSLFGLGGSSERDPALEPRRETRAEREARKLEKERVLRAQERERSIREEGVDGGYLVTLGTYTGPEDFSKPVVRQLMVERRLAPFWKGLNDHSDMWTEHQLVAVVNGLPLPAADEIPPEEPPRPTPAGADSKNTHINHLTVPITSRSLSSHSDRSANLSPSHPAFSLPSPASPIAASTASPSSSPFFRGRAKTLAALSTSSRNDSQADMTPQEVQLPKDPYVNGQRIEVFLYKNAAECPICFLYYPPYLNKTRCCDQPICSECFVQIKRPDPHPPEHHGDDGANTTASEQPEDGQLVSEPASCPFCVQPEFGVTYEPPPFRRGLVYANQVQHPSAMSSTSSLGSQGLSTSSAPGRRRATSLAATDSHVITTDRVRPDWAKKLADARSHALRRAAAATALHNAAYMMGNLQQQDHRGFTLGRRRRTMFGSDSAGSSGHATPRRDRESDINALLGAASGSRNDGNNDLLPGRHSSRRPNRIEDLEELMMMEAIRLSLAAEEDRKKKEEKEASKEAKKAEKKKAKEAKKVGKAQRKIGSGFHPIPGLDPEEVAGSSTTAGKGKAVDRSGGYAFNADEPSSSKHDPQKHLEQSRAQIQSQTSSTGNTPSSLDPFAEQGAHREILRTLSNTSSVSSLAESDQGSLHRAGNAGFEASGSSLEPSPNASGLSINRDETPGTEPMFNFRSLAAVIDKDSKDDNIVEYTENIDDPSQGAQTRAGGSAQATLEEQAYEQLDESVATMKPTKNSDNEIEQSPPMEAVHSPSDADIKRASNVSTVASLQQEPTQ</sequence>
<keyword evidence="4" id="KW-1185">Reference proteome</keyword>
<comment type="similarity">
    <text evidence="1">Belongs to the SIP5 family.</text>
</comment>
<feature type="region of interest" description="Disordered" evidence="2">
    <location>
        <begin position="759"/>
        <end position="778"/>
    </location>
</feature>
<feature type="region of interest" description="Disordered" evidence="2">
    <location>
        <begin position="170"/>
        <end position="275"/>
    </location>
</feature>
<proteinExistence type="inferred from homology"/>
<feature type="region of interest" description="Disordered" evidence="2">
    <location>
        <begin position="1"/>
        <end position="87"/>
    </location>
</feature>
<evidence type="ECO:0000313" key="4">
    <source>
        <dbReference type="Proteomes" id="UP000799536"/>
    </source>
</evidence>
<dbReference type="EMBL" id="ML993868">
    <property type="protein sequence ID" value="KAF2204822.1"/>
    <property type="molecule type" value="Genomic_DNA"/>
</dbReference>
<dbReference type="Proteomes" id="UP000799536">
    <property type="component" value="Unassembled WGS sequence"/>
</dbReference>
<evidence type="ECO:0000256" key="1">
    <source>
        <dbReference type="ARBA" id="ARBA00010402"/>
    </source>
</evidence>
<evidence type="ECO:0008006" key="5">
    <source>
        <dbReference type="Google" id="ProtNLM"/>
    </source>
</evidence>
<accession>A0A9P4JWM3</accession>
<feature type="compositionally biased region" description="Polar residues" evidence="2">
    <location>
        <begin position="709"/>
        <end position="723"/>
    </location>
</feature>
<reference evidence="3" key="1">
    <citation type="journal article" date="2020" name="Stud. Mycol.">
        <title>101 Dothideomycetes genomes: a test case for predicting lifestyles and emergence of pathogens.</title>
        <authorList>
            <person name="Haridas S."/>
            <person name="Albert R."/>
            <person name="Binder M."/>
            <person name="Bloem J."/>
            <person name="Labutti K."/>
            <person name="Salamov A."/>
            <person name="Andreopoulos B."/>
            <person name="Baker S."/>
            <person name="Barry K."/>
            <person name="Bills G."/>
            <person name="Bluhm B."/>
            <person name="Cannon C."/>
            <person name="Castanera R."/>
            <person name="Culley D."/>
            <person name="Daum C."/>
            <person name="Ezra D."/>
            <person name="Gonzalez J."/>
            <person name="Henrissat B."/>
            <person name="Kuo A."/>
            <person name="Liang C."/>
            <person name="Lipzen A."/>
            <person name="Lutzoni F."/>
            <person name="Magnuson J."/>
            <person name="Mondo S."/>
            <person name="Nolan M."/>
            <person name="Ohm R."/>
            <person name="Pangilinan J."/>
            <person name="Park H.-J."/>
            <person name="Ramirez L."/>
            <person name="Alfaro M."/>
            <person name="Sun H."/>
            <person name="Tritt A."/>
            <person name="Yoshinaga Y."/>
            <person name="Zwiers L.-H."/>
            <person name="Turgeon B."/>
            <person name="Goodwin S."/>
            <person name="Spatafora J."/>
            <person name="Crous P."/>
            <person name="Grigoriev I."/>
        </authorList>
    </citation>
    <scope>NUCLEOTIDE SEQUENCE</scope>
    <source>
        <strain evidence="3">ATCC 74209</strain>
    </source>
</reference>
<dbReference type="InterPro" id="IPR039301">
    <property type="entry name" value="Sip5/DA2"/>
</dbReference>
<feature type="compositionally biased region" description="Low complexity" evidence="2">
    <location>
        <begin position="26"/>
        <end position="38"/>
    </location>
</feature>
<feature type="compositionally biased region" description="Low complexity" evidence="2">
    <location>
        <begin position="1"/>
        <end position="14"/>
    </location>
</feature>
<feature type="compositionally biased region" description="Basic and acidic residues" evidence="2">
    <location>
        <begin position="68"/>
        <end position="87"/>
    </location>
</feature>
<dbReference type="OrthoDB" id="21471at2759"/>
<feature type="region of interest" description="Disordered" evidence="2">
    <location>
        <begin position="329"/>
        <end position="357"/>
    </location>
</feature>
<evidence type="ECO:0000313" key="3">
    <source>
        <dbReference type="EMBL" id="KAF2204822.1"/>
    </source>
</evidence>
<protein>
    <recommendedName>
        <fullName evidence="5">Protein sip5</fullName>
    </recommendedName>
</protein>
<feature type="region of interest" description="Disordered" evidence="2">
    <location>
        <begin position="788"/>
        <end position="840"/>
    </location>
</feature>
<feature type="compositionally biased region" description="Low complexity" evidence="2">
    <location>
        <begin position="203"/>
        <end position="243"/>
    </location>
</feature>
<feature type="region of interest" description="Disordered" evidence="2">
    <location>
        <begin position="556"/>
        <end position="735"/>
    </location>
</feature>
<dbReference type="GO" id="GO:0005737">
    <property type="term" value="C:cytoplasm"/>
    <property type="evidence" value="ECO:0007669"/>
    <property type="project" value="TreeGrafter"/>
</dbReference>